<evidence type="ECO:0000256" key="8">
    <source>
        <dbReference type="ARBA" id="ARBA00047931"/>
    </source>
</evidence>
<dbReference type="GO" id="GO:0004124">
    <property type="term" value="F:cysteine synthase activity"/>
    <property type="evidence" value="ECO:0007669"/>
    <property type="project" value="UniProtKB-EC"/>
</dbReference>
<name>A0A7J5B7G6_9MICO</name>
<evidence type="ECO:0000259" key="9">
    <source>
        <dbReference type="Pfam" id="PF00291"/>
    </source>
</evidence>
<dbReference type="OrthoDB" id="9805733at2"/>
<evidence type="ECO:0000256" key="7">
    <source>
        <dbReference type="ARBA" id="ARBA00023192"/>
    </source>
</evidence>
<dbReference type="Gene3D" id="3.40.50.1100">
    <property type="match status" value="2"/>
</dbReference>
<comment type="cofactor">
    <cofactor evidence="1">
        <name>pyridoxal 5'-phosphate</name>
        <dbReference type="ChEBI" id="CHEBI:597326"/>
    </cofactor>
</comment>
<feature type="domain" description="Tryptophan synthase beta chain-like PALP" evidence="9">
    <location>
        <begin position="11"/>
        <end position="317"/>
    </location>
</feature>
<dbReference type="PANTHER" id="PTHR10314">
    <property type="entry name" value="CYSTATHIONINE BETA-SYNTHASE"/>
    <property type="match status" value="1"/>
</dbReference>
<dbReference type="InterPro" id="IPR001926">
    <property type="entry name" value="TrpB-like_PALP"/>
</dbReference>
<dbReference type="PROSITE" id="PS00901">
    <property type="entry name" value="CYS_SYNTHASE"/>
    <property type="match status" value="1"/>
</dbReference>
<evidence type="ECO:0000256" key="3">
    <source>
        <dbReference type="ARBA" id="ARBA00012681"/>
    </source>
</evidence>
<dbReference type="SUPFAM" id="SSF53686">
    <property type="entry name" value="Tryptophan synthase beta subunit-like PLP-dependent enzymes"/>
    <property type="match status" value="1"/>
</dbReference>
<dbReference type="EMBL" id="WBKB01000014">
    <property type="protein sequence ID" value="KAB1640576.1"/>
    <property type="molecule type" value="Genomic_DNA"/>
</dbReference>
<dbReference type="InterPro" id="IPR036052">
    <property type="entry name" value="TrpB-like_PALP_sf"/>
</dbReference>
<keyword evidence="7" id="KW-0198">Cysteine biosynthesis</keyword>
<dbReference type="EC" id="2.5.1.47" evidence="3"/>
<evidence type="ECO:0000256" key="1">
    <source>
        <dbReference type="ARBA" id="ARBA00001933"/>
    </source>
</evidence>
<dbReference type="FunFam" id="3.40.50.1100:FF:000006">
    <property type="entry name" value="Cysteine synthase"/>
    <property type="match status" value="1"/>
</dbReference>
<dbReference type="AlphaFoldDB" id="A0A7J5B7G6"/>
<comment type="caution">
    <text evidence="10">The sequence shown here is derived from an EMBL/GenBank/DDBJ whole genome shotgun (WGS) entry which is preliminary data.</text>
</comment>
<accession>A0A7J5B7G6</accession>
<evidence type="ECO:0000313" key="11">
    <source>
        <dbReference type="Proteomes" id="UP000433493"/>
    </source>
</evidence>
<evidence type="ECO:0000256" key="4">
    <source>
        <dbReference type="ARBA" id="ARBA00022605"/>
    </source>
</evidence>
<keyword evidence="11" id="KW-1185">Reference proteome</keyword>
<keyword evidence="5" id="KW-0808">Transferase</keyword>
<sequence length="334" mass="35995">MAKIHSSIVSLVGNTPLVELTNYQAQHGIKAHVIGKLEYLNPSGSVKDRLAVALIEDAKAKGLISEGSTLTDVTSGNTGISMAAIGHAQGLKFIPYLEPGTTKERVDIYKGYGLDVRSLTDIEEVANFEETGLVLDDVIRGITRIAEESGYHYAGQTVNEVNQEYHYQTTGREIWEDTDGQVDYFVSAAGTGGTLVGVGRYLREKNPDVKIIGVQGAPSSRPDSEDFTGNIIDGTLPVGNVPEEFVPTLIRSNLDNGFAFDEIIDVKAEEAYKTAQDTATSDGLFLGTSAAAGLTAALQIARRPEAEGKNIVVIYPDNGFKYLSTDLYKREGNE</sequence>
<keyword evidence="6" id="KW-0663">Pyridoxal phosphate</keyword>
<dbReference type="RefSeq" id="WP_158053471.1">
    <property type="nucleotide sequence ID" value="NZ_WBKB01000014.1"/>
</dbReference>
<evidence type="ECO:0000256" key="2">
    <source>
        <dbReference type="ARBA" id="ARBA00007103"/>
    </source>
</evidence>
<gene>
    <name evidence="10" type="ORF">F8O05_14520</name>
</gene>
<proteinExistence type="inferred from homology"/>
<dbReference type="InterPro" id="IPR050214">
    <property type="entry name" value="Cys_Synth/Cystath_Beta-Synth"/>
</dbReference>
<dbReference type="InterPro" id="IPR001216">
    <property type="entry name" value="P-phosphate_BS"/>
</dbReference>
<comment type="similarity">
    <text evidence="2">Belongs to the cysteine synthase/cystathionine beta-synthase family.</text>
</comment>
<dbReference type="Proteomes" id="UP000433493">
    <property type="component" value="Unassembled WGS sequence"/>
</dbReference>
<protein>
    <recommendedName>
        <fullName evidence="3">cysteine synthase</fullName>
        <ecNumber evidence="3">2.5.1.47</ecNumber>
    </recommendedName>
</protein>
<reference evidence="10 11" key="1">
    <citation type="submission" date="2019-09" db="EMBL/GenBank/DDBJ databases">
        <title>Phylogeny of genus Pseudoclavibacter and closely related genus.</title>
        <authorList>
            <person name="Li Y."/>
        </authorList>
    </citation>
    <scope>NUCLEOTIDE SEQUENCE [LARGE SCALE GENOMIC DNA]</scope>
    <source>
        <strain evidence="10 11">KCTC 13959</strain>
    </source>
</reference>
<dbReference type="CDD" id="cd01561">
    <property type="entry name" value="CBS_like"/>
    <property type="match status" value="1"/>
</dbReference>
<comment type="catalytic activity">
    <reaction evidence="8">
        <text>O-acetyl-L-serine + hydrogen sulfide = L-cysteine + acetate</text>
        <dbReference type="Rhea" id="RHEA:14829"/>
        <dbReference type="ChEBI" id="CHEBI:29919"/>
        <dbReference type="ChEBI" id="CHEBI:30089"/>
        <dbReference type="ChEBI" id="CHEBI:35235"/>
        <dbReference type="ChEBI" id="CHEBI:58340"/>
        <dbReference type="EC" id="2.5.1.47"/>
    </reaction>
</comment>
<organism evidence="10 11">
    <name type="scientific">Gulosibacter chungangensis</name>
    <dbReference type="NCBI Taxonomy" id="979746"/>
    <lineage>
        <taxon>Bacteria</taxon>
        <taxon>Bacillati</taxon>
        <taxon>Actinomycetota</taxon>
        <taxon>Actinomycetes</taxon>
        <taxon>Micrococcales</taxon>
        <taxon>Microbacteriaceae</taxon>
        <taxon>Gulosibacter</taxon>
    </lineage>
</organism>
<evidence type="ECO:0000256" key="6">
    <source>
        <dbReference type="ARBA" id="ARBA00022898"/>
    </source>
</evidence>
<dbReference type="GO" id="GO:0006535">
    <property type="term" value="P:cysteine biosynthetic process from serine"/>
    <property type="evidence" value="ECO:0007669"/>
    <property type="project" value="InterPro"/>
</dbReference>
<keyword evidence="4" id="KW-0028">Amino-acid biosynthesis</keyword>
<evidence type="ECO:0000313" key="10">
    <source>
        <dbReference type="EMBL" id="KAB1640576.1"/>
    </source>
</evidence>
<evidence type="ECO:0000256" key="5">
    <source>
        <dbReference type="ARBA" id="ARBA00022679"/>
    </source>
</evidence>
<dbReference type="Pfam" id="PF00291">
    <property type="entry name" value="PALP"/>
    <property type="match status" value="1"/>
</dbReference>